<organism evidence="1 2">
    <name type="scientific">Anaerolinea thermolimosa</name>
    <dbReference type="NCBI Taxonomy" id="229919"/>
    <lineage>
        <taxon>Bacteria</taxon>
        <taxon>Bacillati</taxon>
        <taxon>Chloroflexota</taxon>
        <taxon>Anaerolineae</taxon>
        <taxon>Anaerolineales</taxon>
        <taxon>Anaerolineaceae</taxon>
        <taxon>Anaerolinea</taxon>
    </lineage>
</organism>
<evidence type="ECO:0000313" key="1">
    <source>
        <dbReference type="EMBL" id="HCE17923.1"/>
    </source>
</evidence>
<dbReference type="EMBL" id="DPBP01000033">
    <property type="protein sequence ID" value="HCE17923.1"/>
    <property type="molecule type" value="Genomic_DNA"/>
</dbReference>
<name>A0A3D1JHF5_9CHLR</name>
<evidence type="ECO:0000313" key="2">
    <source>
        <dbReference type="Proteomes" id="UP000264141"/>
    </source>
</evidence>
<dbReference type="STRING" id="229919.GCA_001050195_02541"/>
<sequence>MWEKVARSNQEEILAGSTIEEREAFIRGRLTTSLNLLTLCKPYATIFLVCLPGQSFTGEGSNHLHINRSAIGGTAVYVVVIWLSKTSISFSFSQEEKK</sequence>
<proteinExistence type="predicted"/>
<protein>
    <submittedName>
        <fullName evidence="1">Uncharacterized protein</fullName>
    </submittedName>
</protein>
<reference evidence="1 2" key="1">
    <citation type="journal article" date="2018" name="Nat. Biotechnol.">
        <title>A standardized bacterial taxonomy based on genome phylogeny substantially revises the tree of life.</title>
        <authorList>
            <person name="Parks D.H."/>
            <person name="Chuvochina M."/>
            <person name="Waite D.W."/>
            <person name="Rinke C."/>
            <person name="Skarshewski A."/>
            <person name="Chaumeil P.A."/>
            <person name="Hugenholtz P."/>
        </authorList>
    </citation>
    <scope>NUCLEOTIDE SEQUENCE [LARGE SCALE GENOMIC DNA]</scope>
    <source>
        <strain evidence="1">UBA8781</strain>
    </source>
</reference>
<comment type="caution">
    <text evidence="1">The sequence shown here is derived from an EMBL/GenBank/DDBJ whole genome shotgun (WGS) entry which is preliminary data.</text>
</comment>
<dbReference type="AlphaFoldDB" id="A0A3D1JHF5"/>
<accession>A0A3D1JHF5</accession>
<gene>
    <name evidence="1" type="ORF">DEQ80_08700</name>
</gene>
<dbReference type="Proteomes" id="UP000264141">
    <property type="component" value="Unassembled WGS sequence"/>
</dbReference>